<evidence type="ECO:0000313" key="6">
    <source>
        <dbReference type="EMBL" id="CAF4120894.1"/>
    </source>
</evidence>
<accession>A0A818B9J6</accession>
<gene>
    <name evidence="5" type="ORF">HFQ381_LOCUS1718</name>
    <name evidence="3" type="ORF">LUA448_LOCUS18760</name>
    <name evidence="2" type="ORF">TIS948_LOCUS22087</name>
    <name evidence="4" type="ORF">TIS948_LOCUS28897</name>
    <name evidence="6" type="ORF">UJA718_LOCUS1557</name>
</gene>
<name>A0A818B9J6_9BILA</name>
<evidence type="ECO:0000313" key="5">
    <source>
        <dbReference type="EMBL" id="CAF4111968.1"/>
    </source>
</evidence>
<evidence type="ECO:0000313" key="7">
    <source>
        <dbReference type="Proteomes" id="UP000663833"/>
    </source>
</evidence>
<dbReference type="EMBL" id="CAJNXB010003774">
    <property type="protein sequence ID" value="CAF3337979.1"/>
    <property type="molecule type" value="Genomic_DNA"/>
</dbReference>
<feature type="compositionally biased region" description="Polar residues" evidence="1">
    <location>
        <begin position="1"/>
        <end position="16"/>
    </location>
</feature>
<organism evidence="3 7">
    <name type="scientific">Rotaria socialis</name>
    <dbReference type="NCBI Taxonomy" id="392032"/>
    <lineage>
        <taxon>Eukaryota</taxon>
        <taxon>Metazoa</taxon>
        <taxon>Spiralia</taxon>
        <taxon>Gnathifera</taxon>
        <taxon>Rotifera</taxon>
        <taxon>Eurotatoria</taxon>
        <taxon>Bdelloidea</taxon>
        <taxon>Philodinida</taxon>
        <taxon>Philodinidae</taxon>
        <taxon>Rotaria</taxon>
    </lineage>
</organism>
<dbReference type="Proteomes" id="UP000663825">
    <property type="component" value="Unassembled WGS sequence"/>
</dbReference>
<dbReference type="SUPFAM" id="SSF56399">
    <property type="entry name" value="ADP-ribosylation"/>
    <property type="match status" value="1"/>
</dbReference>
<dbReference type="Proteomes" id="UP000663851">
    <property type="component" value="Unassembled WGS sequence"/>
</dbReference>
<protein>
    <recommendedName>
        <fullName evidence="9">Mono(ADP-ribosyl)transferase</fullName>
    </recommendedName>
</protein>
<dbReference type="EMBL" id="CAJNYD010002364">
    <property type="protein sequence ID" value="CAF3413743.1"/>
    <property type="molecule type" value="Genomic_DNA"/>
</dbReference>
<reference evidence="3" key="1">
    <citation type="submission" date="2021-02" db="EMBL/GenBank/DDBJ databases">
        <authorList>
            <person name="Nowell W R."/>
        </authorList>
    </citation>
    <scope>NUCLEOTIDE SEQUENCE</scope>
</reference>
<evidence type="ECO:0000313" key="8">
    <source>
        <dbReference type="Proteomes" id="UP000663873"/>
    </source>
</evidence>
<proteinExistence type="predicted"/>
<sequence length="410" mass="46099">MGCASSINPSMVSQPDASKRPTFEQSSQVDKVKQYVEASTQTSDIQRVDTGVNTVVEKEKIDNDHSALNNTVSLNTKDPEKCSTIHQVQSQTKLIISTNQLSAFSNPRLCAKPNDEELKWILRDFEAQQFCMMLQQEIFSLGPMAIQEAVDAMKKDKELQIVNQHIWDLFEKAKETGDASYFIRAYTAESDFYKILNRTLAKQELDNSDDMNAEEQLQAMMGALFKNLDQVVSRAQAVQSGQQLPILNSNESNWAKLFLRPLYMLLSIPNSSIRFQGLTFRGMWISQDEFECYLGDTKLVCNKAITSTSKLRTVAQGFIDGVTDPPVGMVPAMFTYTIESMAAIYAMDITNYSLIPEEEEVLLLPGLFFMVSNVQVIDQCSVEIELRSTVKDMAEMMNSGISSLFSLFSE</sequence>
<dbReference type="Proteomes" id="UP000663873">
    <property type="component" value="Unassembled WGS sequence"/>
</dbReference>
<evidence type="ECO:0000313" key="4">
    <source>
        <dbReference type="EMBL" id="CAF3414623.1"/>
    </source>
</evidence>
<dbReference type="OrthoDB" id="10035044at2759"/>
<dbReference type="Gene3D" id="3.90.176.10">
    <property type="entry name" value="Toxin ADP-ribosyltransferase, Chain A, domain 1"/>
    <property type="match status" value="1"/>
</dbReference>
<dbReference type="Proteomes" id="UP000663833">
    <property type="component" value="Unassembled WGS sequence"/>
</dbReference>
<keyword evidence="8" id="KW-1185">Reference proteome</keyword>
<dbReference type="AlphaFoldDB" id="A0A818B9J6"/>
<dbReference type="EMBL" id="CAJOBP010000094">
    <property type="protein sequence ID" value="CAF4120894.1"/>
    <property type="molecule type" value="Genomic_DNA"/>
</dbReference>
<evidence type="ECO:0000256" key="1">
    <source>
        <dbReference type="SAM" id="MobiDB-lite"/>
    </source>
</evidence>
<evidence type="ECO:0000313" key="2">
    <source>
        <dbReference type="EMBL" id="CAF3337979.1"/>
    </source>
</evidence>
<evidence type="ECO:0000313" key="3">
    <source>
        <dbReference type="EMBL" id="CAF3413743.1"/>
    </source>
</evidence>
<dbReference type="EMBL" id="CAJOBO010000051">
    <property type="protein sequence ID" value="CAF4111968.1"/>
    <property type="molecule type" value="Genomic_DNA"/>
</dbReference>
<comment type="caution">
    <text evidence="3">The sequence shown here is derived from an EMBL/GenBank/DDBJ whole genome shotgun (WGS) entry which is preliminary data.</text>
</comment>
<feature type="region of interest" description="Disordered" evidence="1">
    <location>
        <begin position="1"/>
        <end position="30"/>
    </location>
</feature>
<dbReference type="EMBL" id="CAJNXB010005249">
    <property type="protein sequence ID" value="CAF3414623.1"/>
    <property type="molecule type" value="Genomic_DNA"/>
</dbReference>
<evidence type="ECO:0008006" key="9">
    <source>
        <dbReference type="Google" id="ProtNLM"/>
    </source>
</evidence>